<dbReference type="PIRSF" id="PIRSF000027">
    <property type="entry name" value="Cytc_c_prime"/>
    <property type="match status" value="1"/>
</dbReference>
<dbReference type="AlphaFoldDB" id="B9Z3E3"/>
<accession>B9Z3E3</accession>
<evidence type="ECO:0000256" key="8">
    <source>
        <dbReference type="SAM" id="SignalP"/>
    </source>
</evidence>
<evidence type="ECO:0000256" key="4">
    <source>
        <dbReference type="ARBA" id="ARBA00022982"/>
    </source>
</evidence>
<gene>
    <name evidence="9" type="ORF">FuraDRAFT_1878</name>
</gene>
<name>B9Z3E3_9NEIS</name>
<keyword evidence="2 7" id="KW-0349">Heme</keyword>
<keyword evidence="4" id="KW-0249">Electron transport</keyword>
<dbReference type="Proteomes" id="UP000003165">
    <property type="component" value="Unassembled WGS sequence"/>
</dbReference>
<dbReference type="InterPro" id="IPR002321">
    <property type="entry name" value="Cyt_c_II"/>
</dbReference>
<sequence precursor="true">MTLPKNLAPALALLVLSLPVLASSGEERQQSFKKILRTFEPMGLVARDRAPYRKDEFIKQADTLKQIAATPFTLFTPNSIDAKSRAKPEIWSQPEKFKAAQQKFLTAVNDLDAAAKTGDIANIKRSYGVVAQSCKSCHDSFRGPEK</sequence>
<feature type="binding site" description="covalent" evidence="7">
    <location>
        <position position="137"/>
    </location>
    <ligand>
        <name>heme c</name>
        <dbReference type="ChEBI" id="CHEBI:61717"/>
    </ligand>
</feature>
<proteinExistence type="predicted"/>
<evidence type="ECO:0000256" key="7">
    <source>
        <dbReference type="PIRSR" id="PIRSR000027-2"/>
    </source>
</evidence>
<organism evidence="9 10">
    <name type="scientific">Pseudogulbenkiania ferrooxidans 2002</name>
    <dbReference type="NCBI Taxonomy" id="279714"/>
    <lineage>
        <taxon>Bacteria</taxon>
        <taxon>Pseudomonadati</taxon>
        <taxon>Pseudomonadota</taxon>
        <taxon>Betaproteobacteria</taxon>
        <taxon>Neisseriales</taxon>
        <taxon>Chromobacteriaceae</taxon>
        <taxon>Pseudogulbenkiania</taxon>
    </lineage>
</organism>
<dbReference type="GO" id="GO:0009055">
    <property type="term" value="F:electron transfer activity"/>
    <property type="evidence" value="ECO:0007669"/>
    <property type="project" value="InterPro"/>
</dbReference>
<dbReference type="EMBL" id="ACIS01000005">
    <property type="protein sequence ID" value="EEG08370.1"/>
    <property type="molecule type" value="Genomic_DNA"/>
</dbReference>
<keyword evidence="3 6" id="KW-0479">Metal-binding</keyword>
<dbReference type="GO" id="GO:0042597">
    <property type="term" value="C:periplasmic space"/>
    <property type="evidence" value="ECO:0007669"/>
    <property type="project" value="InterPro"/>
</dbReference>
<keyword evidence="1" id="KW-0813">Transport</keyword>
<evidence type="ECO:0000256" key="6">
    <source>
        <dbReference type="PIRSR" id="PIRSR000027-1"/>
    </source>
</evidence>
<feature type="binding site" description="covalent" evidence="7">
    <location>
        <position position="134"/>
    </location>
    <ligand>
        <name>heme c</name>
        <dbReference type="ChEBI" id="CHEBI:61717"/>
    </ligand>
</feature>
<reference evidence="9 10" key="1">
    <citation type="submission" date="2009-02" db="EMBL/GenBank/DDBJ databases">
        <title>Sequencing of the draft genome and assembly of Lutiella nitroferrum 2002.</title>
        <authorList>
            <consortium name="US DOE Joint Genome Institute (JGI-PGF)"/>
            <person name="Lucas S."/>
            <person name="Copeland A."/>
            <person name="Lapidus A."/>
            <person name="Glavina del Rio T."/>
            <person name="Tice H."/>
            <person name="Bruce D."/>
            <person name="Goodwin L."/>
            <person name="Pitluck S."/>
            <person name="Larimer F."/>
            <person name="Land M.L."/>
            <person name="Hauser L."/>
            <person name="Coates J.D."/>
        </authorList>
    </citation>
    <scope>NUCLEOTIDE SEQUENCE [LARGE SCALE GENOMIC DNA]</scope>
    <source>
        <strain evidence="9 10">2002</strain>
    </source>
</reference>
<evidence type="ECO:0000256" key="3">
    <source>
        <dbReference type="ARBA" id="ARBA00022723"/>
    </source>
</evidence>
<dbReference type="GO" id="GO:0020037">
    <property type="term" value="F:heme binding"/>
    <property type="evidence" value="ECO:0007669"/>
    <property type="project" value="InterPro"/>
</dbReference>
<dbReference type="SUPFAM" id="SSF47175">
    <property type="entry name" value="Cytochromes"/>
    <property type="match status" value="1"/>
</dbReference>
<dbReference type="Gene3D" id="1.20.120.10">
    <property type="entry name" value="Cytochrome c/b562"/>
    <property type="match status" value="1"/>
</dbReference>
<keyword evidence="8" id="KW-0732">Signal</keyword>
<protein>
    <submittedName>
        <fullName evidence="9">Cytochrome c prime</fullName>
    </submittedName>
</protein>
<comment type="caution">
    <text evidence="9">The sequence shown here is derived from an EMBL/GenBank/DDBJ whole genome shotgun (WGS) entry which is preliminary data.</text>
</comment>
<dbReference type="GO" id="GO:0005506">
    <property type="term" value="F:iron ion binding"/>
    <property type="evidence" value="ECO:0007669"/>
    <property type="project" value="InterPro"/>
</dbReference>
<dbReference type="InterPro" id="IPR010980">
    <property type="entry name" value="Cyt_c/b562"/>
</dbReference>
<evidence type="ECO:0000313" key="10">
    <source>
        <dbReference type="Proteomes" id="UP000003165"/>
    </source>
</evidence>
<dbReference type="GO" id="GO:0022900">
    <property type="term" value="P:electron transport chain"/>
    <property type="evidence" value="ECO:0007669"/>
    <property type="project" value="InterPro"/>
</dbReference>
<feature type="binding site" description="axial binding residue" evidence="6">
    <location>
        <position position="138"/>
    </location>
    <ligand>
        <name>heme c</name>
        <dbReference type="ChEBI" id="CHEBI:61717"/>
    </ligand>
    <ligandPart>
        <name>Fe</name>
        <dbReference type="ChEBI" id="CHEBI:18248"/>
    </ligandPart>
</feature>
<keyword evidence="10" id="KW-1185">Reference proteome</keyword>
<keyword evidence="5 6" id="KW-0408">Iron</keyword>
<feature type="chain" id="PRO_5002895552" evidence="8">
    <location>
        <begin position="23"/>
        <end position="146"/>
    </location>
</feature>
<evidence type="ECO:0000313" key="9">
    <source>
        <dbReference type="EMBL" id="EEG08370.1"/>
    </source>
</evidence>
<evidence type="ECO:0000256" key="2">
    <source>
        <dbReference type="ARBA" id="ARBA00022617"/>
    </source>
</evidence>
<evidence type="ECO:0000256" key="5">
    <source>
        <dbReference type="ARBA" id="ARBA00023004"/>
    </source>
</evidence>
<dbReference type="PROSITE" id="PS51009">
    <property type="entry name" value="CYTCII"/>
    <property type="match status" value="1"/>
</dbReference>
<dbReference type="InterPro" id="IPR012127">
    <property type="entry name" value="Cyt_c_prime"/>
</dbReference>
<evidence type="ECO:0000256" key="1">
    <source>
        <dbReference type="ARBA" id="ARBA00022448"/>
    </source>
</evidence>
<feature type="signal peptide" evidence="8">
    <location>
        <begin position="1"/>
        <end position="22"/>
    </location>
</feature>
<dbReference type="eggNOG" id="COG3909">
    <property type="taxonomic scope" value="Bacteria"/>
</dbReference>
<comment type="PTM">
    <text evidence="7">Binds 1 heme group per subunit.</text>
</comment>
<dbReference type="Pfam" id="PF01322">
    <property type="entry name" value="Cytochrom_C_2"/>
    <property type="match status" value="1"/>
</dbReference>